<sequence length="672" mass="77139">MNQGFKSKNTKGIPLSSQKFAHLIKSLVNNTTPRKKEAAQRALEKKYQVEMKECSTEKHTTNVIQEQTEELKEESSGNTTKQHKKMNVCTKGQQYYYLRQKTLCKVNHFFIREDIATPLLQKRYASKHGPGYVMQVTLLVAFTLFKKENPDCRIGLTKFTALRPKNVRLLTTRHWNYCVCLICQNVSYKLKTLNRFLLEKIKDFNQLLDVILCPKSDAQRFHSVNCLFRSCDKCKDTKSKLLSFFDSTNQKVDDSLVTWNHWEKVVEDGKPRKVLRTKTESFTDMFEELLTDIVRPVQGSKFAEHLFVGNWQQHQFLELKKNLPNDSVLLIMDYGKNRTVRYQDEPKSVFFYSTTNYNPSCGCILSLTSHSKSSNGCAGQYKGKGSFADHSLKSIHVDRSYFGSDHGKSECDRELGSINRAVDLALVGRKVVIKNAEDMSSCCSTSNLSLDEAGSKKTFLNKWRSQQKESSNKCENTKKNQVISMLESQQKNREFRPNQPTMSSCEKKTSKQDPKLVKTQVEGTLYEKVVGCSTYEALQHSVIQMEIPPLPHLPDVTFASHNRTIDDTALPLLPENMKDLGLFPSTVYGDGNCLPRCPSLFVYGSEEHHLEMRARIVCELVKHEDNYLDNQYLREGADTDCRTNIAKMFAMFSEHFYNAQLTDLAIQRIFRA</sequence>
<feature type="compositionally biased region" description="Basic and acidic residues" evidence="1">
    <location>
        <begin position="505"/>
        <end position="514"/>
    </location>
</feature>
<dbReference type="Gene3D" id="3.90.70.80">
    <property type="match status" value="1"/>
</dbReference>
<protein>
    <submittedName>
        <fullName evidence="2">Uncharacterized protein</fullName>
    </submittedName>
</protein>
<evidence type="ECO:0000256" key="1">
    <source>
        <dbReference type="SAM" id="MobiDB-lite"/>
    </source>
</evidence>
<proteinExistence type="predicted"/>
<evidence type="ECO:0000313" key="3">
    <source>
        <dbReference type="Proteomes" id="UP001164746"/>
    </source>
</evidence>
<dbReference type="PANTHER" id="PTHR46601">
    <property type="entry name" value="ULP_PROTEASE DOMAIN-CONTAINING PROTEIN"/>
    <property type="match status" value="1"/>
</dbReference>
<name>A0ABY7EK20_MYAAR</name>
<keyword evidence="3" id="KW-1185">Reference proteome</keyword>
<dbReference type="Proteomes" id="UP001164746">
    <property type="component" value="Chromosome 6"/>
</dbReference>
<gene>
    <name evidence="2" type="ORF">MAR_019255</name>
</gene>
<feature type="region of interest" description="Disordered" evidence="1">
    <location>
        <begin position="488"/>
        <end position="514"/>
    </location>
</feature>
<organism evidence="2 3">
    <name type="scientific">Mya arenaria</name>
    <name type="common">Soft-shell clam</name>
    <dbReference type="NCBI Taxonomy" id="6604"/>
    <lineage>
        <taxon>Eukaryota</taxon>
        <taxon>Metazoa</taxon>
        <taxon>Spiralia</taxon>
        <taxon>Lophotrochozoa</taxon>
        <taxon>Mollusca</taxon>
        <taxon>Bivalvia</taxon>
        <taxon>Autobranchia</taxon>
        <taxon>Heteroconchia</taxon>
        <taxon>Euheterodonta</taxon>
        <taxon>Imparidentia</taxon>
        <taxon>Neoheterodontei</taxon>
        <taxon>Myida</taxon>
        <taxon>Myoidea</taxon>
        <taxon>Myidae</taxon>
        <taxon>Mya</taxon>
    </lineage>
</organism>
<accession>A0ABY7EK20</accession>
<evidence type="ECO:0000313" key="2">
    <source>
        <dbReference type="EMBL" id="WAR09297.1"/>
    </source>
</evidence>
<dbReference type="PANTHER" id="PTHR46601:SF1">
    <property type="entry name" value="ADF-H DOMAIN-CONTAINING PROTEIN"/>
    <property type="match status" value="1"/>
</dbReference>
<reference evidence="2" key="1">
    <citation type="submission" date="2022-11" db="EMBL/GenBank/DDBJ databases">
        <title>Centuries of genome instability and evolution in soft-shell clam transmissible cancer (bioRxiv).</title>
        <authorList>
            <person name="Hart S.F.M."/>
            <person name="Yonemitsu M.A."/>
            <person name="Giersch R.M."/>
            <person name="Beal B.F."/>
            <person name="Arriagada G."/>
            <person name="Davis B.W."/>
            <person name="Ostrander E.A."/>
            <person name="Goff S.P."/>
            <person name="Metzger M.J."/>
        </authorList>
    </citation>
    <scope>NUCLEOTIDE SEQUENCE</scope>
    <source>
        <strain evidence="2">MELC-2E11</strain>
        <tissue evidence="2">Siphon/mantle</tissue>
    </source>
</reference>
<dbReference type="EMBL" id="CP111017">
    <property type="protein sequence ID" value="WAR09297.1"/>
    <property type="molecule type" value="Genomic_DNA"/>
</dbReference>